<evidence type="ECO:0000259" key="1">
    <source>
        <dbReference type="Pfam" id="PF03446"/>
    </source>
</evidence>
<proteinExistence type="predicted"/>
<sequence length="292" mass="31221">MKIGFIGFGEAAYNISLGLKGEGVTGIIAYDKMAGDPVMGPMVAGRAAEAGAALLDTAKEVAEQADVIFGAVPSSFALDVCDEIKDVLCEGKIYADVSASTPAVKEKIWEAVRDTGVKFVDAAMLGSLPKDKHQVPITASGNGADTLKEMMTPYGMKITTAGEKAGAASAIKLVRSIYMKGIASLMIEMLQAADAYDVSEEVVSSIAKSMDNIPFTSHLDRLVTGTAIHCHRRAAELKGSIAMLEECGFSSVMTKAAKERMEDMEQFDFAARYVEKKPDGWNEIIQVMKEEK</sequence>
<dbReference type="InterPro" id="IPR006115">
    <property type="entry name" value="6PGDH_NADP-bd"/>
</dbReference>
<dbReference type="Pfam" id="PF09130">
    <property type="entry name" value="DUF1932"/>
    <property type="match status" value="1"/>
</dbReference>
<dbReference type="RefSeq" id="WP_024739166.1">
    <property type="nucleotide sequence ID" value="NZ_JAINVB010000001.1"/>
</dbReference>
<comment type="caution">
    <text evidence="3">The sequence shown here is derived from an EMBL/GenBank/DDBJ whole genome shotgun (WGS) entry which is preliminary data.</text>
</comment>
<dbReference type="InterPro" id="IPR008927">
    <property type="entry name" value="6-PGluconate_DH-like_C_sf"/>
</dbReference>
<dbReference type="InterPro" id="IPR013328">
    <property type="entry name" value="6PGD_dom2"/>
</dbReference>
<protein>
    <submittedName>
        <fullName evidence="3">DUF1932 domain-containing protein</fullName>
    </submittedName>
</protein>
<dbReference type="InterPro" id="IPR015814">
    <property type="entry name" value="Pgluconate_DH_NAD-bd_C"/>
</dbReference>
<dbReference type="Gene3D" id="3.40.50.720">
    <property type="entry name" value="NAD(P)-binding Rossmann-like Domain"/>
    <property type="match status" value="1"/>
</dbReference>
<organism evidence="3 4">
    <name type="scientific">Clostridium symbiosum</name>
    <name type="common">Bacteroides symbiosus</name>
    <dbReference type="NCBI Taxonomy" id="1512"/>
    <lineage>
        <taxon>Bacteria</taxon>
        <taxon>Bacillati</taxon>
        <taxon>Bacillota</taxon>
        <taxon>Clostridia</taxon>
        <taxon>Lachnospirales</taxon>
        <taxon>Lachnospiraceae</taxon>
        <taxon>Otoolea</taxon>
    </lineage>
</organism>
<dbReference type="PANTHER" id="PTHR43580">
    <property type="entry name" value="OXIDOREDUCTASE GLYR1-RELATED"/>
    <property type="match status" value="1"/>
</dbReference>
<dbReference type="Gene3D" id="1.10.1040.10">
    <property type="entry name" value="N-(1-d-carboxylethyl)-l-norvaline Dehydrogenase, domain 2"/>
    <property type="match status" value="1"/>
</dbReference>
<dbReference type="GO" id="GO:0050661">
    <property type="term" value="F:NADP binding"/>
    <property type="evidence" value="ECO:0007669"/>
    <property type="project" value="InterPro"/>
</dbReference>
<evidence type="ECO:0000313" key="4">
    <source>
        <dbReference type="Proteomes" id="UP001203136"/>
    </source>
</evidence>
<dbReference type="InterPro" id="IPR051265">
    <property type="entry name" value="HIBADH-related_NP60_sf"/>
</dbReference>
<dbReference type="SUPFAM" id="SSF48179">
    <property type="entry name" value="6-phosphogluconate dehydrogenase C-terminal domain-like"/>
    <property type="match status" value="1"/>
</dbReference>
<reference evidence="3" key="1">
    <citation type="journal article" date="2022" name="Cell Host Microbe">
        <title>Colonization of the live biotherapeutic product VE303 and modulation of the microbiota and metabolites in healthy volunteers.</title>
        <authorList>
            <person name="Dsouza M."/>
            <person name="Menon R."/>
            <person name="Crossette E."/>
            <person name="Bhattarai S.K."/>
            <person name="Schneider J."/>
            <person name="Kim Y.G."/>
            <person name="Reddy S."/>
            <person name="Caballero S."/>
            <person name="Felix C."/>
            <person name="Cornacchione L."/>
            <person name="Hendrickson J."/>
            <person name="Watson A.R."/>
            <person name="Minot S.S."/>
            <person name="Greenfield N."/>
            <person name="Schopf L."/>
            <person name="Szabady R."/>
            <person name="Patarroyo J."/>
            <person name="Smith W."/>
            <person name="Harrison P."/>
            <person name="Kuijper E.J."/>
            <person name="Kelly C.P."/>
            <person name="Olle B."/>
            <person name="Bobilev D."/>
            <person name="Silber J.L."/>
            <person name="Bucci V."/>
            <person name="Roberts B."/>
            <person name="Faith J."/>
            <person name="Norman J.M."/>
        </authorList>
    </citation>
    <scope>NUCLEOTIDE SEQUENCE</scope>
    <source>
        <strain evidence="3">VE303-04</strain>
    </source>
</reference>
<dbReference type="AlphaFoldDB" id="A0AAW5F722"/>
<dbReference type="Pfam" id="PF03446">
    <property type="entry name" value="NAD_binding_2"/>
    <property type="match status" value="1"/>
</dbReference>
<dbReference type="PANTHER" id="PTHR43580:SF2">
    <property type="entry name" value="CYTOKINE-LIKE NUCLEAR FACTOR N-PAC"/>
    <property type="match status" value="1"/>
</dbReference>
<name>A0AAW5F722_CLOSY</name>
<dbReference type="SUPFAM" id="SSF51735">
    <property type="entry name" value="NAD(P)-binding Rossmann-fold domains"/>
    <property type="match status" value="1"/>
</dbReference>
<dbReference type="Proteomes" id="UP001203136">
    <property type="component" value="Unassembled WGS sequence"/>
</dbReference>
<evidence type="ECO:0000259" key="2">
    <source>
        <dbReference type="Pfam" id="PF09130"/>
    </source>
</evidence>
<feature type="domain" description="Phosphogluconate dehydrogenase NAD-binding putative C-terminal" evidence="2">
    <location>
        <begin position="193"/>
        <end position="262"/>
    </location>
</feature>
<feature type="domain" description="6-phosphogluconate dehydrogenase NADP-binding" evidence="1">
    <location>
        <begin position="2"/>
        <end position="159"/>
    </location>
</feature>
<evidence type="ECO:0000313" key="3">
    <source>
        <dbReference type="EMBL" id="MCK0087663.1"/>
    </source>
</evidence>
<gene>
    <name evidence="3" type="ORF">K5I21_17640</name>
</gene>
<dbReference type="EMBL" id="JAINVB010000001">
    <property type="protein sequence ID" value="MCK0087663.1"/>
    <property type="molecule type" value="Genomic_DNA"/>
</dbReference>
<dbReference type="InterPro" id="IPR036291">
    <property type="entry name" value="NAD(P)-bd_dom_sf"/>
</dbReference>
<accession>A0AAW5F722</accession>